<dbReference type="HOGENOM" id="CLU_799637_0_0_1"/>
<dbReference type="Proteomes" id="UP000001744">
    <property type="component" value="Unassembled WGS sequence"/>
</dbReference>
<name>B6JXQ4_SCHJY</name>
<comment type="subcellular location">
    <subcellularLocation>
        <location evidence="2">Mitochondrion inner membrane</location>
        <topology evidence="2">Single-pass type II membrane protein</topology>
        <orientation evidence="2">Intermembrane side</orientation>
    </subcellularLocation>
</comment>
<feature type="domain" description="CHCH" evidence="13">
    <location>
        <begin position="234"/>
        <end position="269"/>
    </location>
</feature>
<feature type="compositionally biased region" description="Low complexity" evidence="12">
    <location>
        <begin position="314"/>
        <end position="347"/>
    </location>
</feature>
<comment type="cofactor">
    <cofactor evidence="1">
        <name>Cu(2+)</name>
        <dbReference type="ChEBI" id="CHEBI:29036"/>
    </cofactor>
</comment>
<feature type="compositionally biased region" description="Basic and acidic residues" evidence="12">
    <location>
        <begin position="286"/>
        <end position="295"/>
    </location>
</feature>
<dbReference type="RefSeq" id="XP_002171491.2">
    <property type="nucleotide sequence ID" value="XM_002171455.2"/>
</dbReference>
<accession>B6JXQ4</accession>
<dbReference type="Gene3D" id="1.10.287.2900">
    <property type="match status" value="1"/>
</dbReference>
<dbReference type="PROSITE" id="PS51808">
    <property type="entry name" value="CHCH"/>
    <property type="match status" value="1"/>
</dbReference>
<organism evidence="14 16">
    <name type="scientific">Schizosaccharomyces japonicus (strain yFS275 / FY16936)</name>
    <name type="common">Fission yeast</name>
    <dbReference type="NCBI Taxonomy" id="402676"/>
    <lineage>
        <taxon>Eukaryota</taxon>
        <taxon>Fungi</taxon>
        <taxon>Dikarya</taxon>
        <taxon>Ascomycota</taxon>
        <taxon>Taphrinomycotina</taxon>
        <taxon>Schizosaccharomycetes</taxon>
        <taxon>Schizosaccharomycetales</taxon>
        <taxon>Schizosaccharomycetaceae</taxon>
        <taxon>Schizosaccharomyces</taxon>
    </lineage>
</organism>
<feature type="region of interest" description="Disordered" evidence="12">
    <location>
        <begin position="131"/>
        <end position="193"/>
    </location>
</feature>
<evidence type="ECO:0000256" key="1">
    <source>
        <dbReference type="ARBA" id="ARBA00001973"/>
    </source>
</evidence>
<dbReference type="GO" id="GO:0005758">
    <property type="term" value="C:mitochondrial intermembrane space"/>
    <property type="evidence" value="ECO:0000318"/>
    <property type="project" value="GO_Central"/>
</dbReference>
<evidence type="ECO:0000256" key="8">
    <source>
        <dbReference type="ARBA" id="ARBA00023128"/>
    </source>
</evidence>
<keyword evidence="16" id="KW-1185">Reference proteome</keyword>
<evidence type="ECO:0000256" key="2">
    <source>
        <dbReference type="ARBA" id="ARBA00004164"/>
    </source>
</evidence>
<evidence type="ECO:0000256" key="11">
    <source>
        <dbReference type="ARBA" id="ARBA00033150"/>
    </source>
</evidence>
<gene>
    <name evidence="15" type="primary">mia40</name>
    <name evidence="14" type="ORF">SJAG_00196</name>
</gene>
<evidence type="ECO:0000256" key="7">
    <source>
        <dbReference type="ARBA" id="ARBA00023010"/>
    </source>
</evidence>
<dbReference type="OrthoDB" id="7481291at2759"/>
<dbReference type="JaponicusDB" id="SJAG_00196">
    <property type="gene designation" value="mia40"/>
</dbReference>
<sequence>MFLRRLLPRLRMLRASRGFNTPQKLAFRNAYFYTNGPTQTRNSNSFWRSMTVLAAGTFLAGYAVGKLNGLNHLVQLQRDSGNEPNNNGQDKWKQEKSFQDNLDSPPMDHVRSETQAYNEPYMQHRRIEDAAEKAEEKTGELKTDEEVKSTPESSSTEETHPQDIPQDIPVNTSTEGESEVEAVSVSTTTPAANSAGLVEDIAAEHEDEEAAFDPETGEINWDCPCLGGMAHGPCGEQFKAAFSCFVYSTSEPKGMECLEKFQAMQNCFREHPEMYSDMIADEDATEKDKPHKTETAETTSNSSDAHTTTKEPPKNVSDPSNVSPSSTATKPVSTSSMVSSDDTSSKI</sequence>
<feature type="compositionally biased region" description="Low complexity" evidence="12">
    <location>
        <begin position="181"/>
        <end position="193"/>
    </location>
</feature>
<dbReference type="InterPro" id="IPR039289">
    <property type="entry name" value="CHCHD4"/>
</dbReference>
<dbReference type="GO" id="GO:0005743">
    <property type="term" value="C:mitochondrial inner membrane"/>
    <property type="evidence" value="ECO:0007669"/>
    <property type="project" value="UniProtKB-SubCell"/>
</dbReference>
<keyword evidence="10" id="KW-0676">Redox-active center</keyword>
<feature type="compositionally biased region" description="Basic and acidic residues" evidence="12">
    <location>
        <begin position="131"/>
        <end position="149"/>
    </location>
</feature>
<keyword evidence="6" id="KW-0560">Oxidoreductase</keyword>
<dbReference type="GO" id="GO:0045041">
    <property type="term" value="P:protein import into mitochondrial intermembrane space"/>
    <property type="evidence" value="ECO:0000318"/>
    <property type="project" value="GO_Central"/>
</dbReference>
<keyword evidence="4" id="KW-0813">Transport</keyword>
<feature type="region of interest" description="Disordered" evidence="12">
    <location>
        <begin position="279"/>
        <end position="347"/>
    </location>
</feature>
<evidence type="ECO:0000256" key="3">
    <source>
        <dbReference type="ARBA" id="ARBA00013714"/>
    </source>
</evidence>
<dbReference type="GO" id="GO:0015035">
    <property type="term" value="F:protein-disulfide reductase activity"/>
    <property type="evidence" value="ECO:0000318"/>
    <property type="project" value="GO_Central"/>
</dbReference>
<dbReference type="eggNOG" id="KOG4149">
    <property type="taxonomic scope" value="Eukaryota"/>
</dbReference>
<keyword evidence="9" id="KW-1015">Disulfide bond</keyword>
<dbReference type="Pfam" id="PF06747">
    <property type="entry name" value="CHCH"/>
    <property type="match status" value="1"/>
</dbReference>
<evidence type="ECO:0000259" key="13">
    <source>
        <dbReference type="Pfam" id="PF06747"/>
    </source>
</evidence>
<evidence type="ECO:0000256" key="10">
    <source>
        <dbReference type="ARBA" id="ARBA00023284"/>
    </source>
</evidence>
<dbReference type="EMBL" id="KE651166">
    <property type="protein sequence ID" value="EEB05198.2"/>
    <property type="molecule type" value="Genomic_DNA"/>
</dbReference>
<dbReference type="InterPro" id="IPR010625">
    <property type="entry name" value="CHCH"/>
</dbReference>
<evidence type="ECO:0000256" key="12">
    <source>
        <dbReference type="SAM" id="MobiDB-lite"/>
    </source>
</evidence>
<keyword evidence="7" id="KW-0811">Translocation</keyword>
<dbReference type="PANTHER" id="PTHR21622">
    <property type="entry name" value="COILED-COIL-HELIX-COILED-COIL-HELIX DOMAIN CONTAINING 4"/>
    <property type="match status" value="1"/>
</dbReference>
<dbReference type="GeneID" id="7047783"/>
<dbReference type="PANTHER" id="PTHR21622:SF0">
    <property type="entry name" value="COILED-COIL-HELIX-COILED-COIL-HELIX DOMAIN CONTAINING 4"/>
    <property type="match status" value="1"/>
</dbReference>
<feature type="compositionally biased region" description="Polar residues" evidence="12">
    <location>
        <begin position="296"/>
        <end position="306"/>
    </location>
</feature>
<dbReference type="GO" id="GO:0051604">
    <property type="term" value="P:protein maturation"/>
    <property type="evidence" value="ECO:0000318"/>
    <property type="project" value="GO_Central"/>
</dbReference>
<dbReference type="VEuPathDB" id="FungiDB:SJAG_00196"/>
<evidence type="ECO:0000256" key="5">
    <source>
        <dbReference type="ARBA" id="ARBA00022927"/>
    </source>
</evidence>
<evidence type="ECO:0000256" key="9">
    <source>
        <dbReference type="ARBA" id="ARBA00023157"/>
    </source>
</evidence>
<evidence type="ECO:0000313" key="15">
    <source>
        <dbReference type="JaponicusDB" id="SJAG_00196"/>
    </source>
</evidence>
<evidence type="ECO:0000256" key="4">
    <source>
        <dbReference type="ARBA" id="ARBA00022448"/>
    </source>
</evidence>
<dbReference type="AlphaFoldDB" id="B6JXQ4"/>
<evidence type="ECO:0000313" key="14">
    <source>
        <dbReference type="EMBL" id="EEB05198.2"/>
    </source>
</evidence>
<keyword evidence="8" id="KW-0496">Mitochondrion</keyword>
<dbReference type="STRING" id="402676.B6JXQ4"/>
<evidence type="ECO:0000256" key="6">
    <source>
        <dbReference type="ARBA" id="ARBA00023002"/>
    </source>
</evidence>
<feature type="compositionally biased region" description="Polar residues" evidence="12">
    <location>
        <begin position="77"/>
        <end position="89"/>
    </location>
</feature>
<reference evidence="14 16" key="1">
    <citation type="journal article" date="2011" name="Science">
        <title>Comparative functional genomics of the fission yeasts.</title>
        <authorList>
            <person name="Rhind N."/>
            <person name="Chen Z."/>
            <person name="Yassour M."/>
            <person name="Thompson D.A."/>
            <person name="Haas B.J."/>
            <person name="Habib N."/>
            <person name="Wapinski I."/>
            <person name="Roy S."/>
            <person name="Lin M.F."/>
            <person name="Heiman D.I."/>
            <person name="Young S.K."/>
            <person name="Furuya K."/>
            <person name="Guo Y."/>
            <person name="Pidoux A."/>
            <person name="Chen H.M."/>
            <person name="Robbertse B."/>
            <person name="Goldberg J.M."/>
            <person name="Aoki K."/>
            <person name="Bayne E.H."/>
            <person name="Berlin A.M."/>
            <person name="Desjardins C.A."/>
            <person name="Dobbs E."/>
            <person name="Dukaj L."/>
            <person name="Fan L."/>
            <person name="FitzGerald M.G."/>
            <person name="French C."/>
            <person name="Gujja S."/>
            <person name="Hansen K."/>
            <person name="Keifenheim D."/>
            <person name="Levin J.Z."/>
            <person name="Mosher R.A."/>
            <person name="Mueller C.A."/>
            <person name="Pfiffner J."/>
            <person name="Priest M."/>
            <person name="Russ C."/>
            <person name="Smialowska A."/>
            <person name="Swoboda P."/>
            <person name="Sykes S.M."/>
            <person name="Vaughn M."/>
            <person name="Vengrova S."/>
            <person name="Yoder R."/>
            <person name="Zeng Q."/>
            <person name="Allshire R."/>
            <person name="Baulcombe D."/>
            <person name="Birren B.W."/>
            <person name="Brown W."/>
            <person name="Ekwall K."/>
            <person name="Kellis M."/>
            <person name="Leatherwood J."/>
            <person name="Levin H."/>
            <person name="Margalit H."/>
            <person name="Martienssen R."/>
            <person name="Nieduszynski C.A."/>
            <person name="Spatafora J.W."/>
            <person name="Friedman N."/>
            <person name="Dalgaard J.Z."/>
            <person name="Baumann P."/>
            <person name="Niki H."/>
            <person name="Regev A."/>
            <person name="Nusbaum C."/>
        </authorList>
    </citation>
    <scope>NUCLEOTIDE SEQUENCE [LARGE SCALE GENOMIC DNA]</scope>
    <source>
        <strain evidence="16">yFS275 / FY16936</strain>
    </source>
</reference>
<keyword evidence="5" id="KW-0653">Protein transport</keyword>
<protein>
    <recommendedName>
        <fullName evidence="3">Mitochondrial intermembrane space import and assembly protein 40</fullName>
    </recommendedName>
    <alternativeName>
        <fullName evidence="11">Mitochondrial import inner membrane translocase TIM40</fullName>
    </alternativeName>
</protein>
<feature type="region of interest" description="Disordered" evidence="12">
    <location>
        <begin position="77"/>
        <end position="110"/>
    </location>
</feature>
<evidence type="ECO:0000313" key="16">
    <source>
        <dbReference type="Proteomes" id="UP000001744"/>
    </source>
</evidence>
<proteinExistence type="predicted"/>